<dbReference type="KEGG" id="ptrh:RsTaC01_0134"/>
<proteinExistence type="predicted"/>
<feature type="signal peptide" evidence="3">
    <location>
        <begin position="1"/>
        <end position="26"/>
    </location>
</feature>
<evidence type="ECO:0000256" key="3">
    <source>
        <dbReference type="SAM" id="SignalP"/>
    </source>
</evidence>
<evidence type="ECO:0000256" key="1">
    <source>
        <dbReference type="SAM" id="Coils"/>
    </source>
</evidence>
<name>A0AA48I3U2_9FIRM</name>
<sequence>MKKRLLSFSLALSLSFVGVFSSVLSADPVEQSNQIITSDYVGVKENASISNVNAKRKKIKKLQLENQELKLKNDVLTKSNNVLIETVVVSQKVCKEHKCKSALAWVLHLITVPVGFILGIMSVSQVMS</sequence>
<evidence type="ECO:0000313" key="4">
    <source>
        <dbReference type="EMBL" id="BED92422.1"/>
    </source>
</evidence>
<evidence type="ECO:0000256" key="2">
    <source>
        <dbReference type="SAM" id="Phobius"/>
    </source>
</evidence>
<protein>
    <submittedName>
        <fullName evidence="4">Uncharacterized protein</fullName>
    </submittedName>
</protein>
<gene>
    <name evidence="4" type="ORF">RsTaC01_0134</name>
</gene>
<feature type="coiled-coil region" evidence="1">
    <location>
        <begin position="52"/>
        <end position="79"/>
    </location>
</feature>
<keyword evidence="2" id="KW-0472">Membrane</keyword>
<keyword evidence="2" id="KW-1133">Transmembrane helix</keyword>
<accession>A0AA48I3U2</accession>
<keyword evidence="2" id="KW-0812">Transmembrane</keyword>
<reference evidence="4" key="1">
    <citation type="journal article" date="2023" name="ISME J.">
        <title>Emergence of putative energy parasites within Clostridia revealed by genome analysis of a novel endosymbiotic clade.</title>
        <authorList>
            <person name="Takahashi K."/>
            <person name="Kuwahara H."/>
            <person name="Horikawa Y."/>
            <person name="Izawa K."/>
            <person name="Kato D."/>
            <person name="Inagaki T."/>
            <person name="Yuki M."/>
            <person name="Ohkuma M."/>
            <person name="Hongoh Y."/>
        </authorList>
    </citation>
    <scope>NUCLEOTIDE SEQUENCE</scope>
    <source>
        <strain evidence="4">RsTa-C01</strain>
    </source>
</reference>
<feature type="transmembrane region" description="Helical" evidence="2">
    <location>
        <begin position="102"/>
        <end position="123"/>
    </location>
</feature>
<dbReference type="Proteomes" id="UP001335720">
    <property type="component" value="Chromosome"/>
</dbReference>
<dbReference type="EMBL" id="AP027925">
    <property type="protein sequence ID" value="BED92422.1"/>
    <property type="molecule type" value="Genomic_DNA"/>
</dbReference>
<keyword evidence="3" id="KW-0732">Signal</keyword>
<feature type="chain" id="PRO_5041372516" evidence="3">
    <location>
        <begin position="27"/>
        <end position="128"/>
    </location>
</feature>
<organism evidence="4">
    <name type="scientific">Candidatus Paraimprobicoccus trichonymphae</name>
    <dbReference type="NCBI Taxonomy" id="3033793"/>
    <lineage>
        <taxon>Bacteria</taxon>
        <taxon>Bacillati</taxon>
        <taxon>Bacillota</taxon>
        <taxon>Clostridia</taxon>
        <taxon>Candidatus Paraimprobicoccus</taxon>
    </lineage>
</organism>
<dbReference type="AlphaFoldDB" id="A0AA48I3U2"/>
<keyword evidence="1" id="KW-0175">Coiled coil</keyword>